<accession>A0A1I8H9E7</accession>
<dbReference type="PANTHER" id="PTHR21497">
    <property type="entry name" value="UBIQUITIN LIGASE E3 ALPHA-RELATED"/>
    <property type="match status" value="1"/>
</dbReference>
<keyword evidence="1" id="KW-0833">Ubl conjugation pathway</keyword>
<dbReference type="AlphaFoldDB" id="A0A1I8H9E7"/>
<dbReference type="PANTHER" id="PTHR21497:SF39">
    <property type="entry name" value="E3 UBIQUITIN-PROTEIN LIGASE UBR3"/>
    <property type="match status" value="1"/>
</dbReference>
<dbReference type="GO" id="GO:0005737">
    <property type="term" value="C:cytoplasm"/>
    <property type="evidence" value="ECO:0007669"/>
    <property type="project" value="TreeGrafter"/>
</dbReference>
<dbReference type="Proteomes" id="UP000095280">
    <property type="component" value="Unplaced"/>
</dbReference>
<dbReference type="GO" id="GO:0016567">
    <property type="term" value="P:protein ubiquitination"/>
    <property type="evidence" value="ECO:0007669"/>
    <property type="project" value="UniProtKB-UniRule"/>
</dbReference>
<reference evidence="5" key="1">
    <citation type="submission" date="2016-11" db="UniProtKB">
        <authorList>
            <consortium name="WormBaseParasite"/>
        </authorList>
    </citation>
    <scope>IDENTIFICATION</scope>
</reference>
<dbReference type="GO" id="GO:0061630">
    <property type="term" value="F:ubiquitin protein ligase activity"/>
    <property type="evidence" value="ECO:0007669"/>
    <property type="project" value="UniProtKB-UniRule"/>
</dbReference>
<dbReference type="Pfam" id="PF18995">
    <property type="entry name" value="PRT6_C"/>
    <property type="match status" value="1"/>
</dbReference>
<keyword evidence="1" id="KW-0808">Transferase</keyword>
<comment type="catalytic activity">
    <reaction evidence="1">
        <text>S-ubiquitinyl-[E2 ubiquitin-conjugating enzyme]-L-cysteine + [acceptor protein]-L-lysine = [E2 ubiquitin-conjugating enzyme]-L-cysteine + N(6)-ubiquitinyl-[acceptor protein]-L-lysine.</text>
        <dbReference type="EC" id="2.3.2.27"/>
    </reaction>
</comment>
<dbReference type="GO" id="GO:0008270">
    <property type="term" value="F:zinc ion binding"/>
    <property type="evidence" value="ECO:0007669"/>
    <property type="project" value="UniProtKB-UniRule"/>
</dbReference>
<keyword evidence="1" id="KW-0863">Zinc-finger</keyword>
<feature type="region of interest" description="Disordered" evidence="2">
    <location>
        <begin position="1"/>
        <end position="29"/>
    </location>
</feature>
<organism evidence="4 5">
    <name type="scientific">Macrostomum lignano</name>
    <dbReference type="NCBI Taxonomy" id="282301"/>
    <lineage>
        <taxon>Eukaryota</taxon>
        <taxon>Metazoa</taxon>
        <taxon>Spiralia</taxon>
        <taxon>Lophotrochozoa</taxon>
        <taxon>Platyhelminthes</taxon>
        <taxon>Rhabditophora</taxon>
        <taxon>Macrostomorpha</taxon>
        <taxon>Macrostomida</taxon>
        <taxon>Macrostomidae</taxon>
        <taxon>Macrostomum</taxon>
    </lineage>
</organism>
<dbReference type="WBParaSite" id="maker-uti_cns_0005141-snap-gene-0.7-mRNA-1">
    <property type="protein sequence ID" value="maker-uti_cns_0005141-snap-gene-0.7-mRNA-1"/>
    <property type="gene ID" value="maker-uti_cns_0005141-snap-gene-0.7"/>
</dbReference>
<evidence type="ECO:0000256" key="1">
    <source>
        <dbReference type="RuleBase" id="RU366018"/>
    </source>
</evidence>
<sequence length="226" mass="24966">QQQQQQVESSAASSAGESAPPQPPSSCSGCSPARLFTPLDSAGLDRLAAAWLAAVSPPQRRPIACLTDRLALPSELQPPRLIPLPPAYDAVFSANRSRACRHCDQRPAHPAVCLVCGEFLCFNSPCCQARHGEDTVGECHRHSVLCGAGHCPVLVVDSSFVWVFTHGLALRWGSLYVDEFGEEDEELRRGKPLYLSQQRYQALEWQWLLHNYYSSASRLEWLSHSL</sequence>
<name>A0A1I8H9E7_9PLAT</name>
<evidence type="ECO:0000313" key="5">
    <source>
        <dbReference type="WBParaSite" id="maker-uti_cns_0005141-snap-gene-0.7-mRNA-1"/>
    </source>
</evidence>
<keyword evidence="4" id="KW-1185">Reference proteome</keyword>
<comment type="function">
    <text evidence="1">Ubiquitin ligase protein which is a component of the N-end rule pathway. Recognizes and binds to proteins bearing specific N-terminal residues that are destabilizing according to the N-end rule, leading to their ubiquitination and subsequent degradation.</text>
</comment>
<dbReference type="UniPathway" id="UPA00143"/>
<evidence type="ECO:0000256" key="2">
    <source>
        <dbReference type="SAM" id="MobiDB-lite"/>
    </source>
</evidence>
<comment type="pathway">
    <text evidence="1">Protein modification; protein ubiquitination.</text>
</comment>
<protein>
    <recommendedName>
        <fullName evidence="1">E3 ubiquitin-protein ligase</fullName>
        <ecNumber evidence="1">2.3.2.27</ecNumber>
    </recommendedName>
</protein>
<dbReference type="GO" id="GO:0000151">
    <property type="term" value="C:ubiquitin ligase complex"/>
    <property type="evidence" value="ECO:0007669"/>
    <property type="project" value="TreeGrafter"/>
</dbReference>
<comment type="similarity">
    <text evidence="1">Belongs to the E3 ubiquitin-protein ligase UBR1-like family.</text>
</comment>
<proteinExistence type="inferred from homology"/>
<evidence type="ECO:0000259" key="3">
    <source>
        <dbReference type="Pfam" id="PF18995"/>
    </source>
</evidence>
<feature type="domain" description="E3 ubiquitin-protein ligase UBR-like C-terminal" evidence="3">
    <location>
        <begin position="41"/>
        <end position="208"/>
    </location>
</feature>
<keyword evidence="1" id="KW-0479">Metal-binding</keyword>
<dbReference type="InterPro" id="IPR039164">
    <property type="entry name" value="UBR1-like"/>
</dbReference>
<dbReference type="GO" id="GO:0071596">
    <property type="term" value="P:ubiquitin-dependent protein catabolic process via the N-end rule pathway"/>
    <property type="evidence" value="ECO:0007669"/>
    <property type="project" value="UniProtKB-UniRule"/>
</dbReference>
<keyword evidence="1" id="KW-0862">Zinc</keyword>
<dbReference type="EC" id="2.3.2.27" evidence="1"/>
<evidence type="ECO:0000313" key="4">
    <source>
        <dbReference type="Proteomes" id="UP000095280"/>
    </source>
</evidence>
<dbReference type="InterPro" id="IPR044046">
    <property type="entry name" value="E3_ligase_UBR-like_C"/>
</dbReference>